<evidence type="ECO:0000256" key="7">
    <source>
        <dbReference type="SAM" id="MobiDB-lite"/>
    </source>
</evidence>
<dbReference type="KEGG" id="bse:Bsel_0606"/>
<evidence type="ECO:0000256" key="5">
    <source>
        <dbReference type="ARBA" id="ARBA00022729"/>
    </source>
</evidence>
<dbReference type="InterPro" id="IPR019931">
    <property type="entry name" value="LPXTG_anchor"/>
</dbReference>
<dbReference type="InterPro" id="IPR041171">
    <property type="entry name" value="SDR_Ig"/>
</dbReference>
<dbReference type="HOGENOM" id="CLU_225708_0_0_9"/>
<dbReference type="STRING" id="439292.Bsel_0606"/>
<evidence type="ECO:0000256" key="4">
    <source>
        <dbReference type="ARBA" id="ARBA00022525"/>
    </source>
</evidence>
<dbReference type="Gene3D" id="2.60.40.1280">
    <property type="match status" value="1"/>
</dbReference>
<dbReference type="InterPro" id="IPR011252">
    <property type="entry name" value="Fibrogen-bd_dom1"/>
</dbReference>
<feature type="compositionally biased region" description="Acidic residues" evidence="7">
    <location>
        <begin position="3217"/>
        <end position="3228"/>
    </location>
</feature>
<evidence type="ECO:0000256" key="8">
    <source>
        <dbReference type="SAM" id="Phobius"/>
    </source>
</evidence>
<dbReference type="OrthoDB" id="2056845at2"/>
<feature type="compositionally biased region" description="Basic and acidic residues" evidence="7">
    <location>
        <begin position="171"/>
        <end position="180"/>
    </location>
</feature>
<dbReference type="Pfam" id="PF17961">
    <property type="entry name" value="Big_8"/>
    <property type="match status" value="1"/>
</dbReference>
<dbReference type="eggNOG" id="COG4932">
    <property type="taxonomic scope" value="Bacteria"/>
</dbReference>
<dbReference type="RefSeq" id="WP_013171571.1">
    <property type="nucleotide sequence ID" value="NC_014219.1"/>
</dbReference>
<keyword evidence="6" id="KW-0572">Peptidoglycan-anchor</keyword>
<dbReference type="EMBL" id="CP001791">
    <property type="protein sequence ID" value="ADH98142.1"/>
    <property type="molecule type" value="Genomic_DNA"/>
</dbReference>
<dbReference type="GO" id="GO:0007155">
    <property type="term" value="P:cell adhesion"/>
    <property type="evidence" value="ECO:0007669"/>
    <property type="project" value="InterPro"/>
</dbReference>
<dbReference type="Gene3D" id="2.60.40.10">
    <property type="entry name" value="Immunoglobulins"/>
    <property type="match status" value="6"/>
</dbReference>
<dbReference type="CDD" id="cd00222">
    <property type="entry name" value="CollagenBindB"/>
    <property type="match status" value="16"/>
</dbReference>
<evidence type="ECO:0000256" key="3">
    <source>
        <dbReference type="ARBA" id="ARBA00022512"/>
    </source>
</evidence>
<keyword evidence="8" id="KW-0472">Membrane</keyword>
<keyword evidence="11" id="KW-1185">Reference proteome</keyword>
<organism evidence="10 11">
    <name type="scientific">Bacillus selenitireducens (strain ATCC 700615 / DSM 15326 / MLS10)</name>
    <dbReference type="NCBI Taxonomy" id="439292"/>
    <lineage>
        <taxon>Bacteria</taxon>
        <taxon>Bacillati</taxon>
        <taxon>Bacillota</taxon>
        <taxon>Bacilli</taxon>
        <taxon>Bacillales</taxon>
        <taxon>Bacillaceae</taxon>
        <taxon>Salisediminibacterium</taxon>
    </lineage>
</organism>
<dbReference type="Pfam" id="PF05738">
    <property type="entry name" value="Cna_B"/>
    <property type="match status" value="16"/>
</dbReference>
<dbReference type="Gene3D" id="2.60.40.1140">
    <property type="entry name" value="Collagen-binding surface protein Cna, B-type domain"/>
    <property type="match status" value="16"/>
</dbReference>
<dbReference type="InterPro" id="IPR008966">
    <property type="entry name" value="Adhesion_dom_sf"/>
</dbReference>
<feature type="compositionally biased region" description="Basic and acidic residues" evidence="7">
    <location>
        <begin position="134"/>
        <end position="150"/>
    </location>
</feature>
<evidence type="ECO:0000256" key="1">
    <source>
        <dbReference type="ARBA" id="ARBA00004168"/>
    </source>
</evidence>
<feature type="transmembrane region" description="Helical" evidence="8">
    <location>
        <begin position="3244"/>
        <end position="3265"/>
    </location>
</feature>
<dbReference type="Pfam" id="PF05737">
    <property type="entry name" value="Collagen_bind"/>
    <property type="match status" value="4"/>
</dbReference>
<feature type="region of interest" description="Disordered" evidence="7">
    <location>
        <begin position="134"/>
        <end position="253"/>
    </location>
</feature>
<gene>
    <name evidence="10" type="ordered locus">Bsel_0606</name>
</gene>
<dbReference type="InterPro" id="IPR041033">
    <property type="entry name" value="SpaA_PFL_dom_1"/>
</dbReference>
<protein>
    <submittedName>
        <fullName evidence="10">LPXTG-motif cell wall anchor domain protein</fullName>
    </submittedName>
</protein>
<dbReference type="PANTHER" id="PTHR36108:SF13">
    <property type="entry name" value="COLOSSIN-B-RELATED"/>
    <property type="match status" value="1"/>
</dbReference>
<feature type="compositionally biased region" description="Acidic residues" evidence="7">
    <location>
        <begin position="157"/>
        <end position="170"/>
    </location>
</feature>
<dbReference type="SUPFAM" id="SSF49478">
    <property type="entry name" value="Cna protein B-type domain"/>
    <property type="match status" value="22"/>
</dbReference>
<name>D6XY69_BACIE</name>
<evidence type="ECO:0000259" key="9">
    <source>
        <dbReference type="PROSITE" id="PS50847"/>
    </source>
</evidence>
<dbReference type="Proteomes" id="UP000000271">
    <property type="component" value="Chromosome"/>
</dbReference>
<proteinExistence type="inferred from homology"/>
<dbReference type="PROSITE" id="PS50847">
    <property type="entry name" value="GRAM_POS_ANCHORING"/>
    <property type="match status" value="1"/>
</dbReference>
<feature type="domain" description="Gram-positive cocci surface proteins LPxTG" evidence="9">
    <location>
        <begin position="3237"/>
        <end position="3273"/>
    </location>
</feature>
<keyword evidence="3" id="KW-0134">Cell wall</keyword>
<evidence type="ECO:0000256" key="2">
    <source>
        <dbReference type="ARBA" id="ARBA00007257"/>
    </source>
</evidence>
<dbReference type="InterPro" id="IPR008456">
    <property type="entry name" value="Collagen-bd_dom"/>
</dbReference>
<keyword evidence="4" id="KW-0964">Secreted</keyword>
<dbReference type="InterPro" id="IPR008454">
    <property type="entry name" value="Collagen-bd_Cna-like_B-typ_dom"/>
</dbReference>
<accession>D6XY69</accession>
<comment type="subcellular location">
    <subcellularLocation>
        <location evidence="1">Secreted</location>
        <location evidence="1">Cell wall</location>
        <topology evidence="1">Peptidoglycan-anchor</topology>
    </subcellularLocation>
</comment>
<comment type="similarity">
    <text evidence="2">Belongs to the serine-aspartate repeat-containing protein (SDr) family.</text>
</comment>
<dbReference type="Gene3D" id="2.60.40.740">
    <property type="match status" value="5"/>
</dbReference>
<dbReference type="SUPFAM" id="SSF49401">
    <property type="entry name" value="Bacterial adhesins"/>
    <property type="match status" value="6"/>
</dbReference>
<dbReference type="PANTHER" id="PTHR36108">
    <property type="entry name" value="COLOSSIN-B-RELATED"/>
    <property type="match status" value="1"/>
</dbReference>
<dbReference type="InterPro" id="IPR013783">
    <property type="entry name" value="Ig-like_fold"/>
</dbReference>
<keyword evidence="8" id="KW-0812">Transmembrane</keyword>
<reference evidence="10" key="1">
    <citation type="submission" date="2009-10" db="EMBL/GenBank/DDBJ databases">
        <title>Complete sequence of Bacillus selenitireducens MLS10.</title>
        <authorList>
            <consortium name="US DOE Joint Genome Institute"/>
            <person name="Lucas S."/>
            <person name="Copeland A."/>
            <person name="Lapidus A."/>
            <person name="Glavina del Rio T."/>
            <person name="Dalin E."/>
            <person name="Tice H."/>
            <person name="Bruce D."/>
            <person name="Goodwin L."/>
            <person name="Pitluck S."/>
            <person name="Sims D."/>
            <person name="Brettin T."/>
            <person name="Detter J.C."/>
            <person name="Han C."/>
            <person name="Larimer F."/>
            <person name="Land M."/>
            <person name="Hauser L."/>
            <person name="Kyrpides N."/>
            <person name="Ovchinnikova G."/>
            <person name="Stolz J."/>
        </authorList>
    </citation>
    <scope>NUCLEOTIDE SEQUENCE [LARGE SCALE GENOMIC DNA]</scope>
    <source>
        <strain evidence="10">MLS10</strain>
    </source>
</reference>
<keyword evidence="5" id="KW-0732">Signal</keyword>
<sequence length="3273" mass="366200">MMKNKAVLVLLTFVLLFQTVTSSLFLAGGVSADQSDKEDVASVFNDVHILNEEGESPEPGKSEAVTVTVDWTTEEVDVHESYEESLQLPEEVEVEESTGDLIAEDGEGESVTVGTYQVTEEGLVTVLFRSQPSDKAEKATLNLTEEKSDPSENAEISSEDQMTDSEENNEESIKDEKQVTETENAGSEEEEVHVFEGSFSFSAVYTSLEGEEDAETGEVNKEEMDKDEGYEDRKESDEEKESESLNTSDSEFSMMSNGNVITENIITNVTVKKDGVTLEDGTALEIEPPFSNTSLELSYDFELMDGHGYTDGASYTIPVPDMFTIPQIPESGAIDLTRADGTVFGTFYADGNDIIIVFNDEIEQASNVTGNITLQADFDDAYDGPAEGDKIVIPFGDDESLEFPISFIPDENGLDKQAIGNRGYNTEFITWTVDVNKNLQTIENAQLTDKLTQGDHSFIEDSFEIYELDMNADGSFNEPLIDVTESLLDNGFTLSLSDDEFDLAMGTIDSAYRLVYQTEINDRVGEEYKNGATLIGDDLELNTDATVAVTRGVPLAKEATGYDDVNQTIDWEVKYNYDEKEISQAEAKLTDVFGDANQTLNEDSFEVFLVSIDPDTGEETGQEPYTDYSLTVTENGYVLEFDEDITDAFKIRYQTNTIDRVDEDANVTNEISDEFDNTSEGSQSIGQGILIKNNTDADYQEKTTDWSVTINRDEQLMQNTVFVDTLPDGFTFDQDSLSISGYSGDYEVAYNAENSEVKVTFNDNITERVTISYTTDIDYNLVERDADGKILSGYSNSASVKWIPEGEENSVSKSGSAIFNPDEFTRNNGFKFGSYNVADKEITWTIGVNYNEENLENVIVNDPISGNQNFDIENVAIYEMNMTPGADDFELGEDVTDSDDFTITPETDPVGFNVSFGNISEGYVIVFTTDFEGQSVEEKYENTATVESDNREEANLEASVSPRFGGEFSTKQGRQSAENGRIVNWTVNVNFSQSEIENLVIEDTPSINQTILQDTLRIYETTATESNILKDENATLTEGNDYTITFTEDEDGQESYTITFINDKSTIDRAYVLEYDTYILYEGDGNIANDLSISGEQVAEDEGGSTVNQTISFNNISGSITGEVGALQIGKIDAEDNDKSLEGAVFHLYDETGEVLIRTGTTDENGALRFVNLLYGEYQLEEVSPPDDYALDPNADNPQTVEVNADSGTVGEADVTVQNYEIKRDVRLTKIDGTTGETLEGVTFRLFDNDDNQIDGDYDTDSNGVIYIEDLAPGDYYFKESEAREHYQDNDTEYHFTIKEDHIILDIDADAITVENELIPGSGFMGKIDADRVSGDNRLEGATFRIVNIDQDPEINFSRTVTSDADGRIDTGDLRPGSYTIEEVSAPSGFELSGQDPIEFEIERSQADPIEISSDPFENNVKTTAIEVTKQDSINGQMLPGAEFELTYSEGDYYDSSTPFSALTRETDENGILRFEDLKPGTYELRETESPEGYIADDTPIEVTVTLGDVHNERTVGVTVDNDPFANITLTKVDSETGTSLGGAVFALEDDDENVIDGFDELVTDAEGKISITGLPAGDYQIREVTAPDGYEIQDGGFISDVLKVDETVTETIELEIGDVRNDIIKGSVRVVKVDGESNERLENVEFTLRAVDLVNGGTYSETSHTTDSNGEIIVEDLRPGSYVFEEVNPLAGYQPHWGDIGFEIDFPHDEAQIDIEVLNYELITVDVEKQWNDGDNANENRPDLVSVELLQDGETTGNTIDLTSANDWQHTFENLDAVDENGEFYSYTVAELHPGQNYQLQGSIDGNQTEGFTITNVETRSIDIEKIWLDDQNRLNERPDRIEVQLYQNGEPIGETEELTGPQWTTQFPDLPVYDASGALYNYAVEETTEDGRYELVEVSGNQDSGFEIVNRLTGEVDIPVIKEWLDTDGSAERPSTIVVDVYQKLYNDAEYLNDAFDRLVISPDSEGHWEGEFTGLPEFDEQGKEYDYEIVEVPVPGYSSSVTDEDGEVTIINTRTGKVAVEGVKSWQDDDEADRPDEVTVNLLRNQTVVDSVTVTENENWQYSFTDLPEFDENGATYTYTLSEHDVPGYAVSIDGFDLTNTRSELRDIEVTKGWLDDNNPERPDEITITLLGNGSPVETVNMTDEDGWVHVFEDLDAFDGQGQAISYSVEEDAIEGYETQIDGFNITNLRSETMDIDVNKTWLDDQNATGERPDFIVVELFRSDDPDKAVDTKVIRNSDDWQHTFTDMEKFDQNGVAYSYEIVETPVSGYEVSTNAVESGFELTNLRQGTISIDVMKEWNDQSSTANRPDDITVFLYRSDDSDTPYASATIENDGGLWSHTFEDLDQFDDQGVAYNYVVEEEPVENYNTEPLSGNPDEGFVITNTLQTEVAVEKIWLDTEETEDRPDSVIIDLIRDGNVYDTNVIDESTQWQAVFEGLSKYTPEGDLYEYTVEERDVTDAYTLAEISGSAEDGYTVTNLRTGEVTVEGTKTWQDDNESDRPEAIRLNLLQNQAVIETMEVTSEDDWSYAFTDLPEFDENGEAYEYAVTEQDVPGYAVTVDGFDLTNTRSEQRDIEVTKGWLDDHSEDRPEEITVTLFANGQAMETVEIKEEDEWVYVFDDLESYDEQGQAISYSIEEESVDGYETTIDGFNITNLRVGETEVEGAKVWLDEQSSEMRPDVIEVHLYQNGSLYETVEVTEATDWTYSFTDLDKYDGQGKMIEYTVDESAVDGYTTVINGFEITNVRSGITQIPVEKVWLDDEDATDARPDSITVQLFRSDDEETSYQNAILDANGEWTYEFSDLPLFDDRGQPYEYQVREVPVEGYSDNIVVQVENGYVVTNTRYEEIDLDVTKVWLDGEDTSARPETITVDLYRNDNLNEPLDSIVLDGSYNSWYHTFENLDRFDEDGVEYVYSVEEREILEGYELKDITLDDENLFTVTNLRTGEVTVEGTKTWQDDNESDRPEAIRLNLLQNQAVIETMEVTSEDDWSYAFTDLPEFDENGEAYEYAVTEQDVPGYAVTVDGFDLTNTRSEQRDIEVTKGWLDDHSEDRPEEITVTLFANGQAMETVEIKEEDEWVYVFEDLESYDEQGQAISYSIEEESVDGYETTIDGFNITNLRVGDKTVSGTKTWVNDSENQRPETIDVLLLQNGQQIDEVEVGSSEDWTFMFNNLPAFDSNGKAYVYSVEEGDVPGYQAEIVGFDIINTYQPPGEKETDEPDESESESSSDKDGGTLPSTATNMYLYLFAGLMLVLAGVGTLIAGRRKNRKSE</sequence>
<evidence type="ECO:0000313" key="11">
    <source>
        <dbReference type="Proteomes" id="UP000000271"/>
    </source>
</evidence>
<dbReference type="NCBIfam" id="TIGR01167">
    <property type="entry name" value="LPXTG_anchor"/>
    <property type="match status" value="1"/>
</dbReference>
<dbReference type="GO" id="GO:0005518">
    <property type="term" value="F:collagen binding"/>
    <property type="evidence" value="ECO:0007669"/>
    <property type="project" value="InterPro"/>
</dbReference>
<keyword evidence="8" id="KW-1133">Transmembrane helix</keyword>
<dbReference type="Pfam" id="PF00746">
    <property type="entry name" value="Gram_pos_anchor"/>
    <property type="match status" value="1"/>
</dbReference>
<evidence type="ECO:0000313" key="10">
    <source>
        <dbReference type="EMBL" id="ADH98142.1"/>
    </source>
</evidence>
<feature type="region of interest" description="Disordered" evidence="7">
    <location>
        <begin position="3209"/>
        <end position="3237"/>
    </location>
</feature>
<dbReference type="Pfam" id="PF17802">
    <property type="entry name" value="SpaA"/>
    <property type="match status" value="6"/>
</dbReference>
<evidence type="ECO:0000256" key="6">
    <source>
        <dbReference type="ARBA" id="ARBA00023088"/>
    </source>
</evidence>